<comment type="caution">
    <text evidence="8">The sequence shown here is derived from an EMBL/GenBank/DDBJ whole genome shotgun (WGS) entry which is preliminary data.</text>
</comment>
<feature type="transmembrane region" description="Helical" evidence="6">
    <location>
        <begin position="145"/>
        <end position="165"/>
    </location>
</feature>
<evidence type="ECO:0000256" key="1">
    <source>
        <dbReference type="ARBA" id="ARBA00004141"/>
    </source>
</evidence>
<comment type="similarity">
    <text evidence="5">Belongs to the SAT4 family.</text>
</comment>
<keyword evidence="3 6" id="KW-1133">Transmembrane helix</keyword>
<feature type="transmembrane region" description="Helical" evidence="6">
    <location>
        <begin position="298"/>
        <end position="316"/>
    </location>
</feature>
<name>A0A7C8NGN7_ORBOL</name>
<evidence type="ECO:0000256" key="2">
    <source>
        <dbReference type="ARBA" id="ARBA00022692"/>
    </source>
</evidence>
<feature type="domain" description="Rhodopsin" evidence="7">
    <location>
        <begin position="66"/>
        <end position="316"/>
    </location>
</feature>
<dbReference type="Proteomes" id="UP000480548">
    <property type="component" value="Unassembled WGS sequence"/>
</dbReference>
<sequence>MKTSHGKSHLAITVMQGPSHSTYSIDEEYASEPVSTPGDLGMAISGKQAIACEWAFFGLAAFFVFFRLFVRIFITCNPGFSDGLVILVLICFLSTAVCDTIAASKGLFAENLTYESDLIAAFEAHGGSYVEELVVVLQILYASSFPYICELWGLKVCFLLLYGGLIPPSMKWLRNCLYATWLIVGIGFIASMLLMALWCLPVSRNWDVTMLKGNEGRCFAYSSYEPYFTLTAFHIVTDFMIYALPFPILKSLSLNRRQHLGVISIFALGGVCIASTIGRTVSIGLTSNIPLVGFWTSFEQMTGLIVVCIPALKVLILEHRSRDGSRVKVDFTDGGSRLSRLQRISVSAATRSDPRGGTDEELETDERWIRIDSPVEGDAPNENHSVGSISIQERVRGRASDIEHGALNMTSENGVNPNGEYRQDFEDIESPVTMGRILHMDTPDRDASEGARK</sequence>
<dbReference type="PANTHER" id="PTHR33048:SF47">
    <property type="entry name" value="INTEGRAL MEMBRANE PROTEIN-RELATED"/>
    <property type="match status" value="1"/>
</dbReference>
<dbReference type="InterPro" id="IPR052337">
    <property type="entry name" value="SAT4-like"/>
</dbReference>
<dbReference type="AlphaFoldDB" id="A0A7C8NGN7"/>
<feature type="transmembrane region" description="Helical" evidence="6">
    <location>
        <begin position="86"/>
        <end position="108"/>
    </location>
</feature>
<evidence type="ECO:0000256" key="3">
    <source>
        <dbReference type="ARBA" id="ARBA00022989"/>
    </source>
</evidence>
<evidence type="ECO:0000313" key="8">
    <source>
        <dbReference type="EMBL" id="KAF3120104.1"/>
    </source>
</evidence>
<proteinExistence type="inferred from homology"/>
<dbReference type="PANTHER" id="PTHR33048">
    <property type="entry name" value="PTH11-LIKE INTEGRAL MEMBRANE PROTEIN (AFU_ORTHOLOGUE AFUA_5G11245)"/>
    <property type="match status" value="1"/>
</dbReference>
<feature type="transmembrane region" description="Helical" evidence="6">
    <location>
        <begin position="227"/>
        <end position="248"/>
    </location>
</feature>
<reference evidence="8 9" key="1">
    <citation type="submission" date="2019-06" db="EMBL/GenBank/DDBJ databases">
        <authorList>
            <person name="Palmer J.M."/>
        </authorList>
    </citation>
    <scope>NUCLEOTIDE SEQUENCE [LARGE SCALE GENOMIC DNA]</scope>
    <source>
        <strain evidence="8 9">TWF703</strain>
    </source>
</reference>
<evidence type="ECO:0000256" key="5">
    <source>
        <dbReference type="ARBA" id="ARBA00038359"/>
    </source>
</evidence>
<keyword evidence="4 6" id="KW-0472">Membrane</keyword>
<feature type="transmembrane region" description="Helical" evidence="6">
    <location>
        <begin position="177"/>
        <end position="198"/>
    </location>
</feature>
<accession>A0A7C8NGN7</accession>
<dbReference type="Pfam" id="PF20684">
    <property type="entry name" value="Fung_rhodopsin"/>
    <property type="match status" value="1"/>
</dbReference>
<evidence type="ECO:0000259" key="7">
    <source>
        <dbReference type="Pfam" id="PF20684"/>
    </source>
</evidence>
<evidence type="ECO:0000256" key="6">
    <source>
        <dbReference type="SAM" id="Phobius"/>
    </source>
</evidence>
<protein>
    <recommendedName>
        <fullName evidence="7">Rhodopsin domain-containing protein</fullName>
    </recommendedName>
</protein>
<gene>
    <name evidence="8" type="ORF">TWF703_002749</name>
</gene>
<dbReference type="GO" id="GO:0016020">
    <property type="term" value="C:membrane"/>
    <property type="evidence" value="ECO:0007669"/>
    <property type="project" value="UniProtKB-SubCell"/>
</dbReference>
<evidence type="ECO:0000313" key="9">
    <source>
        <dbReference type="Proteomes" id="UP000480548"/>
    </source>
</evidence>
<comment type="subcellular location">
    <subcellularLocation>
        <location evidence="1">Membrane</location>
        <topology evidence="1">Multi-pass membrane protein</topology>
    </subcellularLocation>
</comment>
<evidence type="ECO:0000256" key="4">
    <source>
        <dbReference type="ARBA" id="ARBA00023136"/>
    </source>
</evidence>
<feature type="transmembrane region" description="Helical" evidence="6">
    <location>
        <begin position="54"/>
        <end position="74"/>
    </location>
</feature>
<dbReference type="InterPro" id="IPR049326">
    <property type="entry name" value="Rhodopsin_dom_fungi"/>
</dbReference>
<dbReference type="EMBL" id="WIQZ01000159">
    <property type="protein sequence ID" value="KAF3120104.1"/>
    <property type="molecule type" value="Genomic_DNA"/>
</dbReference>
<organism evidence="8 9">
    <name type="scientific">Orbilia oligospora</name>
    <name type="common">Nematode-trapping fungus</name>
    <name type="synonym">Arthrobotrys oligospora</name>
    <dbReference type="NCBI Taxonomy" id="2813651"/>
    <lineage>
        <taxon>Eukaryota</taxon>
        <taxon>Fungi</taxon>
        <taxon>Dikarya</taxon>
        <taxon>Ascomycota</taxon>
        <taxon>Pezizomycotina</taxon>
        <taxon>Orbiliomycetes</taxon>
        <taxon>Orbiliales</taxon>
        <taxon>Orbiliaceae</taxon>
        <taxon>Orbilia</taxon>
    </lineage>
</organism>
<feature type="transmembrane region" description="Helical" evidence="6">
    <location>
        <begin position="260"/>
        <end position="278"/>
    </location>
</feature>
<keyword evidence="2 6" id="KW-0812">Transmembrane</keyword>